<reference evidence="2 3" key="1">
    <citation type="submission" date="2012-02" db="EMBL/GenBank/DDBJ databases">
        <title>Shotgun genome sequence of Phaeospirillum photometricum DSM 122.</title>
        <authorList>
            <person name="Duquesne K."/>
            <person name="Sturgis J."/>
        </authorList>
    </citation>
    <scope>NUCLEOTIDE SEQUENCE [LARGE SCALE GENOMIC DNA]</scope>
    <source>
        <strain evidence="3">DSM122</strain>
    </source>
</reference>
<proteinExistence type="predicted"/>
<evidence type="ECO:0000313" key="2">
    <source>
        <dbReference type="EMBL" id="CCG07729.1"/>
    </source>
</evidence>
<organism evidence="2 3">
    <name type="scientific">Pararhodospirillum photometricum DSM 122</name>
    <dbReference type="NCBI Taxonomy" id="1150469"/>
    <lineage>
        <taxon>Bacteria</taxon>
        <taxon>Pseudomonadati</taxon>
        <taxon>Pseudomonadota</taxon>
        <taxon>Alphaproteobacteria</taxon>
        <taxon>Rhodospirillales</taxon>
        <taxon>Rhodospirillaceae</taxon>
        <taxon>Pararhodospirillum</taxon>
    </lineage>
</organism>
<dbReference type="InterPro" id="IPR018712">
    <property type="entry name" value="Tle1-like_cat"/>
</dbReference>
<sequence>MAHLIVCCDGLWHRAGGNGDPSPTTNVTRLYQALADTTAQGEPQRRVLIAGPGRPPRGRPWGAPTDLLGPSVLAGLSWLGETFQPGDRIFLVGLSQGATIARTLAALIVRYGLPTARHLETGPTLLAAYRARTPLPEGCPPPYPADIHFLGVWETLGPLGIPLDSALWGIGAFPTRETFADDRLSDRVRHACQAFALDETRSPPAPWSNVAARRTVSQLWFPGTHEDVGGALGQTSLSNAALAWMMEQAAACGLALRGDPRPVEGGPLPIRASQNGAPRAVPCFADPQAPLHPLARARHTAPPDPTTPYWPTRILAAGETQRVEVDAACPWTPTGLWLEAGRLYRVEATGRWHLGLLTCGPGGISDNGSHTVTPGQLVSHALATLGRVWHHHMGQSLPPLPGTRRAPTLPWGSLVGHIPGDDGGETLALGATGMVEPRTAGYLYVFANTARGLSGPRSGSLTLDITAL</sequence>
<protein>
    <recommendedName>
        <fullName evidence="1">T6SS Phospholipase effector Tle1-like catalytic domain-containing protein</fullName>
    </recommendedName>
</protein>
<feature type="domain" description="T6SS Phospholipase effector Tle1-like catalytic" evidence="1">
    <location>
        <begin position="3"/>
        <end position="132"/>
    </location>
</feature>
<dbReference type="PANTHER" id="PTHR33840:SF1">
    <property type="entry name" value="TLE1 PHOSPHOLIPASE DOMAIN-CONTAINING PROTEIN"/>
    <property type="match status" value="1"/>
</dbReference>
<dbReference type="InterPro" id="IPR029058">
    <property type="entry name" value="AB_hydrolase_fold"/>
</dbReference>
<keyword evidence="3" id="KW-1185">Reference proteome</keyword>
<dbReference type="PANTHER" id="PTHR33840">
    <property type="match status" value="1"/>
</dbReference>
<dbReference type="Pfam" id="PF09994">
    <property type="entry name" value="T6SS_Tle1-like_cat"/>
    <property type="match status" value="2"/>
</dbReference>
<dbReference type="EMBL" id="HE663493">
    <property type="protein sequence ID" value="CCG07729.1"/>
    <property type="molecule type" value="Genomic_DNA"/>
</dbReference>
<dbReference type="SUPFAM" id="SSF53474">
    <property type="entry name" value="alpha/beta-Hydrolases"/>
    <property type="match status" value="1"/>
</dbReference>
<dbReference type="Proteomes" id="UP000033220">
    <property type="component" value="Chromosome DSM 122"/>
</dbReference>
<dbReference type="OrthoDB" id="4378831at2"/>
<feature type="domain" description="T6SS Phospholipase effector Tle1-like catalytic" evidence="1">
    <location>
        <begin position="145"/>
        <end position="248"/>
    </location>
</feature>
<evidence type="ECO:0000313" key="3">
    <source>
        <dbReference type="Proteomes" id="UP000033220"/>
    </source>
</evidence>
<accession>H6SS50</accession>
<name>H6SS50_PARPM</name>
<dbReference type="HOGENOM" id="CLU_005049_6_3_5"/>
<dbReference type="PATRIC" id="fig|1150469.3.peg.1254"/>
<dbReference type="KEGG" id="rpm:RSPPHO_01103"/>
<dbReference type="AlphaFoldDB" id="H6SS50"/>
<dbReference type="RefSeq" id="WP_014414369.1">
    <property type="nucleotide sequence ID" value="NC_017059.1"/>
</dbReference>
<evidence type="ECO:0000259" key="1">
    <source>
        <dbReference type="Pfam" id="PF09994"/>
    </source>
</evidence>
<dbReference type="STRING" id="1150469.RSPPHO_01103"/>
<gene>
    <name evidence="2" type="ORF">RSPPHO_01103</name>
</gene>
<dbReference type="eggNOG" id="COG3673">
    <property type="taxonomic scope" value="Bacteria"/>
</dbReference>
<dbReference type="Gene3D" id="2.60.120.430">
    <property type="entry name" value="Galactose-binding lectin"/>
    <property type="match status" value="1"/>
</dbReference>